<comment type="caution">
    <text evidence="2">The sequence shown here is derived from an EMBL/GenBank/DDBJ whole genome shotgun (WGS) entry which is preliminary data.</text>
</comment>
<accession>A0A433DM05</accession>
<dbReference type="EMBL" id="RBNI01000385">
    <property type="protein sequence ID" value="RUP51855.1"/>
    <property type="molecule type" value="Genomic_DNA"/>
</dbReference>
<feature type="region of interest" description="Disordered" evidence="1">
    <location>
        <begin position="174"/>
        <end position="224"/>
    </location>
</feature>
<keyword evidence="3" id="KW-1185">Reference proteome</keyword>
<reference evidence="2 3" key="1">
    <citation type="journal article" date="2018" name="New Phytol.">
        <title>Phylogenomics of Endogonaceae and evolution of mycorrhizas within Mucoromycota.</title>
        <authorList>
            <person name="Chang Y."/>
            <person name="Desiro A."/>
            <person name="Na H."/>
            <person name="Sandor L."/>
            <person name="Lipzen A."/>
            <person name="Clum A."/>
            <person name="Barry K."/>
            <person name="Grigoriev I.V."/>
            <person name="Martin F.M."/>
            <person name="Stajich J.E."/>
            <person name="Smith M.E."/>
            <person name="Bonito G."/>
            <person name="Spatafora J.W."/>
        </authorList>
    </citation>
    <scope>NUCLEOTIDE SEQUENCE [LARGE SCALE GENOMIC DNA]</scope>
    <source>
        <strain evidence="2 3">GMNB39</strain>
    </source>
</reference>
<evidence type="ECO:0000313" key="2">
    <source>
        <dbReference type="EMBL" id="RUP51855.1"/>
    </source>
</evidence>
<dbReference type="Gene3D" id="1.25.40.10">
    <property type="entry name" value="Tetratricopeptide repeat domain"/>
    <property type="match status" value="1"/>
</dbReference>
<sequence>MLQNHINGLKNRLILIGDSVFYSNRAACFAGSGQCGEIIADFTEALRMDPLPSTREPRPMRRDAAEGPLRFRRGRHHRWIQKRSRVGGDGEVAQEHVGGEDQGAAQGLSVLYQLCLSHRLLRECRLLNRHPPPSLFPPLTYLDSFRPSMLLSAHLCSFNNPLLPTLLPLPHLTLPQRQRPDRRAPVRERDGRVRSRRRARGLAPRQGPQREPSSKGTPKKPSRTSIRLLRPILSICNAY</sequence>
<evidence type="ECO:0000256" key="1">
    <source>
        <dbReference type="SAM" id="MobiDB-lite"/>
    </source>
</evidence>
<feature type="compositionally biased region" description="Basic and acidic residues" evidence="1">
    <location>
        <begin position="178"/>
        <end position="193"/>
    </location>
</feature>
<gene>
    <name evidence="2" type="ORF">BC936DRAFT_145097</name>
</gene>
<proteinExistence type="predicted"/>
<organism evidence="2 3">
    <name type="scientific">Jimgerdemannia flammicorona</name>
    <dbReference type="NCBI Taxonomy" id="994334"/>
    <lineage>
        <taxon>Eukaryota</taxon>
        <taxon>Fungi</taxon>
        <taxon>Fungi incertae sedis</taxon>
        <taxon>Mucoromycota</taxon>
        <taxon>Mucoromycotina</taxon>
        <taxon>Endogonomycetes</taxon>
        <taxon>Endogonales</taxon>
        <taxon>Endogonaceae</taxon>
        <taxon>Jimgerdemannia</taxon>
    </lineage>
</organism>
<dbReference type="Proteomes" id="UP000268093">
    <property type="component" value="Unassembled WGS sequence"/>
</dbReference>
<name>A0A433DM05_9FUNG</name>
<dbReference type="InterPro" id="IPR011990">
    <property type="entry name" value="TPR-like_helical_dom_sf"/>
</dbReference>
<dbReference type="OrthoDB" id="2942533at2759"/>
<protein>
    <submittedName>
        <fullName evidence="2">Uncharacterized protein</fullName>
    </submittedName>
</protein>
<dbReference type="AlphaFoldDB" id="A0A433DM05"/>
<evidence type="ECO:0000313" key="3">
    <source>
        <dbReference type="Proteomes" id="UP000268093"/>
    </source>
</evidence>